<comment type="caution">
    <text evidence="15">Lacks conserved residue(s) required for the propagation of feature annotation.</text>
</comment>
<dbReference type="SMART" id="SM00181">
    <property type="entry name" value="EGF"/>
    <property type="match status" value="5"/>
</dbReference>
<dbReference type="FunFam" id="2.60.40.60:FF:000013">
    <property type="entry name" value="Cadherin EGF LAG seven-pass G-type receptor"/>
    <property type="match status" value="2"/>
</dbReference>
<dbReference type="FunFam" id="2.60.40.60:FF:000015">
    <property type="entry name" value="FAT atypical cadherin 1"/>
    <property type="match status" value="3"/>
</dbReference>
<dbReference type="FunFam" id="2.60.40.60:FF:000052">
    <property type="entry name" value="FAT atypical cadherin 1"/>
    <property type="match status" value="1"/>
</dbReference>
<feature type="domain" description="Cadherin" evidence="21">
    <location>
        <begin position="2073"/>
        <end position="2173"/>
    </location>
</feature>
<dbReference type="FunFam" id="2.60.40.60:FF:000066">
    <property type="entry name" value="FAT atypical cadherin 1"/>
    <property type="match status" value="1"/>
</dbReference>
<reference evidence="23" key="2">
    <citation type="journal article" date="2017" name="Sci. Adv.">
        <title>A tail of two voltages: Proteomic comparison of the three electric organs of the electric eel.</title>
        <authorList>
            <person name="Traeger L.L."/>
            <person name="Sabat G."/>
            <person name="Barrett-Wilt G.A."/>
            <person name="Wells G.B."/>
            <person name="Sussman M.R."/>
        </authorList>
    </citation>
    <scope>NUCLEOTIDE SEQUENCE [LARGE SCALE GENOMIC DNA]</scope>
</reference>
<dbReference type="SUPFAM" id="SSF49313">
    <property type="entry name" value="Cadherin-like"/>
    <property type="match status" value="33"/>
</dbReference>
<feature type="domain" description="Cadherin" evidence="21">
    <location>
        <begin position="819"/>
        <end position="923"/>
    </location>
</feature>
<feature type="domain" description="Cadherin" evidence="21">
    <location>
        <begin position="2797"/>
        <end position="2906"/>
    </location>
</feature>
<feature type="domain" description="Cadherin" evidence="21">
    <location>
        <begin position="1757"/>
        <end position="1870"/>
    </location>
</feature>
<feature type="domain" description="Cadherin" evidence="21">
    <location>
        <begin position="3415"/>
        <end position="3519"/>
    </location>
</feature>
<feature type="disulfide bond" evidence="15">
    <location>
        <begin position="4006"/>
        <end position="4015"/>
    </location>
</feature>
<dbReference type="FunFam" id="2.60.40.60:FF:000084">
    <property type="entry name" value="FAT atypical cadherin 3"/>
    <property type="match status" value="1"/>
</dbReference>
<evidence type="ECO:0000256" key="1">
    <source>
        <dbReference type="ARBA" id="ARBA00004162"/>
    </source>
</evidence>
<feature type="region of interest" description="Disordered" evidence="16">
    <location>
        <begin position="4201"/>
        <end position="4244"/>
    </location>
</feature>
<dbReference type="Gene3D" id="2.10.25.10">
    <property type="entry name" value="Laminin"/>
    <property type="match status" value="4"/>
</dbReference>
<evidence type="ECO:0000256" key="11">
    <source>
        <dbReference type="ARBA" id="ARBA00023136"/>
    </source>
</evidence>
<keyword evidence="23" id="KW-1185">Reference proteome</keyword>
<dbReference type="InterPro" id="IPR001881">
    <property type="entry name" value="EGF-like_Ca-bd_dom"/>
</dbReference>
<keyword evidence="3" id="KW-1003">Cell membrane</keyword>
<dbReference type="FunFam" id="2.60.40.60:FF:000058">
    <property type="entry name" value="FAT atypical cadherin 3"/>
    <property type="match status" value="1"/>
</dbReference>
<dbReference type="FunFam" id="2.60.40.60:FF:000161">
    <property type="entry name" value="FAT atypical cadherin 1"/>
    <property type="match status" value="1"/>
</dbReference>
<dbReference type="FunFam" id="2.60.40.60:FF:000051">
    <property type="entry name" value="FAT atypical cadherin 1"/>
    <property type="match status" value="1"/>
</dbReference>
<keyword evidence="11 17" id="KW-0472">Membrane</keyword>
<evidence type="ECO:0000256" key="9">
    <source>
        <dbReference type="ARBA" id="ARBA00022889"/>
    </source>
</evidence>
<feature type="domain" description="Cadherin" evidence="21">
    <location>
        <begin position="362"/>
        <end position="459"/>
    </location>
</feature>
<dbReference type="FunFam" id="2.60.40.60:FF:000071">
    <property type="entry name" value="FAT atypical cadherin 1"/>
    <property type="match status" value="1"/>
</dbReference>
<dbReference type="FunFam" id="2.60.40.60:FF:000059">
    <property type="entry name" value="FAT atypical cadherin 3"/>
    <property type="match status" value="1"/>
</dbReference>
<name>A0A4W4H3A5_ELEEL</name>
<keyword evidence="5 17" id="KW-0812">Transmembrane</keyword>
<feature type="domain" description="Cadherin" evidence="21">
    <location>
        <begin position="3220"/>
        <end position="3324"/>
    </location>
</feature>
<dbReference type="Proteomes" id="UP000314983">
    <property type="component" value="Chromosome 12"/>
</dbReference>
<dbReference type="InterPro" id="IPR049883">
    <property type="entry name" value="NOTCH1_EGF-like"/>
</dbReference>
<evidence type="ECO:0000256" key="6">
    <source>
        <dbReference type="ARBA" id="ARBA00022729"/>
    </source>
</evidence>
<comment type="subcellular location">
    <subcellularLocation>
        <location evidence="1">Cell membrane</location>
        <topology evidence="1">Single-pass membrane protein</topology>
    </subcellularLocation>
    <subcellularLocation>
        <location evidence="2">Membrane</location>
        <topology evidence="2">Single-pass type I membrane protein</topology>
    </subcellularLocation>
</comment>
<dbReference type="FunFam" id="2.60.40.60:FF:000064">
    <property type="entry name" value="FAT atypical cadherin 1"/>
    <property type="match status" value="1"/>
</dbReference>
<feature type="domain" description="Cadherin" evidence="21">
    <location>
        <begin position="2907"/>
        <end position="3012"/>
    </location>
</feature>
<dbReference type="GO" id="GO:0008013">
    <property type="term" value="F:beta-catenin binding"/>
    <property type="evidence" value="ECO:0007669"/>
    <property type="project" value="TreeGrafter"/>
</dbReference>
<feature type="domain" description="Cadherin" evidence="21">
    <location>
        <begin position="2691"/>
        <end position="2796"/>
    </location>
</feature>
<dbReference type="GeneTree" id="ENSGT00940000157733"/>
<dbReference type="PROSITE" id="PS51257">
    <property type="entry name" value="PROKAR_LIPOPROTEIN"/>
    <property type="match status" value="1"/>
</dbReference>
<dbReference type="FunFam" id="2.10.25.10:FF:000057">
    <property type="entry name" value="protocadherin Fat 1 isoform X2"/>
    <property type="match status" value="1"/>
</dbReference>
<dbReference type="Pfam" id="PF07645">
    <property type="entry name" value="EGF_CA"/>
    <property type="match status" value="1"/>
</dbReference>
<dbReference type="FunFam" id="2.60.40.60:FF:000033">
    <property type="entry name" value="FAT atypical cadherin 1"/>
    <property type="match status" value="2"/>
</dbReference>
<dbReference type="GO" id="GO:0009653">
    <property type="term" value="P:anatomical structure morphogenesis"/>
    <property type="evidence" value="ECO:0007669"/>
    <property type="project" value="UniProtKB-ARBA"/>
</dbReference>
<feature type="domain" description="Cadherin" evidence="21">
    <location>
        <begin position="1350"/>
        <end position="1447"/>
    </location>
</feature>
<dbReference type="FunFam" id="2.60.40.60:FF:000026">
    <property type="entry name" value="FAT atypical cadherin 1"/>
    <property type="match status" value="2"/>
</dbReference>
<dbReference type="GO" id="GO:0005509">
    <property type="term" value="F:calcium ion binding"/>
    <property type="evidence" value="ECO:0007669"/>
    <property type="project" value="UniProtKB-UniRule"/>
</dbReference>
<feature type="domain" description="Cadherin" evidence="21">
    <location>
        <begin position="2275"/>
        <end position="2381"/>
    </location>
</feature>
<dbReference type="PROSITE" id="PS50026">
    <property type="entry name" value="EGF_3"/>
    <property type="match status" value="4"/>
</dbReference>
<evidence type="ECO:0000256" key="7">
    <source>
        <dbReference type="ARBA" id="ARBA00022737"/>
    </source>
</evidence>
<feature type="domain" description="Cadherin" evidence="21">
    <location>
        <begin position="1039"/>
        <end position="1135"/>
    </location>
</feature>
<feature type="domain" description="EGF-like" evidence="20">
    <location>
        <begin position="4093"/>
        <end position="4129"/>
    </location>
</feature>
<feature type="domain" description="Cadherin" evidence="21">
    <location>
        <begin position="3521"/>
        <end position="3621"/>
    </location>
</feature>
<evidence type="ECO:0000256" key="15">
    <source>
        <dbReference type="PROSITE-ProRule" id="PRU00076"/>
    </source>
</evidence>
<evidence type="ECO:0008006" key="24">
    <source>
        <dbReference type="Google" id="ProtNLM"/>
    </source>
</evidence>
<feature type="disulfide bond" evidence="15">
    <location>
        <begin position="4119"/>
        <end position="4128"/>
    </location>
</feature>
<dbReference type="SUPFAM" id="SSF57196">
    <property type="entry name" value="EGF/Laminin"/>
    <property type="match status" value="4"/>
</dbReference>
<feature type="domain" description="Cadherin" evidence="21">
    <location>
        <begin position="1242"/>
        <end position="1334"/>
    </location>
</feature>
<feature type="domain" description="Cadherin" evidence="21">
    <location>
        <begin position="1448"/>
        <end position="1553"/>
    </location>
</feature>
<evidence type="ECO:0000256" key="16">
    <source>
        <dbReference type="SAM" id="MobiDB-lite"/>
    </source>
</evidence>
<feature type="domain" description="EGF-like" evidence="20">
    <location>
        <begin position="3979"/>
        <end position="4016"/>
    </location>
</feature>
<accession>A0A4W4H3A5</accession>
<dbReference type="PROSITE" id="PS50025">
    <property type="entry name" value="LAM_G_DOMAIN"/>
    <property type="match status" value="1"/>
</dbReference>
<dbReference type="GO" id="GO:0016342">
    <property type="term" value="C:catenin complex"/>
    <property type="evidence" value="ECO:0007669"/>
    <property type="project" value="TreeGrafter"/>
</dbReference>
<dbReference type="FunFam" id="2.10.25.10:FF:000125">
    <property type="entry name" value="Neurogenic locus notch protein-like"/>
    <property type="match status" value="1"/>
</dbReference>
<feature type="domain" description="EGF-like" evidence="20">
    <location>
        <begin position="4018"/>
        <end position="4054"/>
    </location>
</feature>
<dbReference type="FunFam" id="2.60.40.60:FF:000053">
    <property type="entry name" value="FAT atypical cadherin 3"/>
    <property type="match status" value="1"/>
</dbReference>
<dbReference type="FunFam" id="2.60.40.60:FF:000065">
    <property type="entry name" value="FAT atypical cadherin 1"/>
    <property type="match status" value="1"/>
</dbReference>
<dbReference type="FunFam" id="2.60.40.60:FF:000021">
    <property type="entry name" value="FAT atypical cadherin 1"/>
    <property type="match status" value="2"/>
</dbReference>
<dbReference type="FunFam" id="2.60.40.60:FF:000032">
    <property type="entry name" value="FAT atypical cadherin 1"/>
    <property type="match status" value="1"/>
</dbReference>
<feature type="domain" description="Cadherin" evidence="21">
    <location>
        <begin position="924"/>
        <end position="1030"/>
    </location>
</feature>
<feature type="domain" description="Cadherin" evidence="21">
    <location>
        <begin position="572"/>
        <end position="667"/>
    </location>
</feature>
<dbReference type="FunFam" id="2.60.40.60:FF:000024">
    <property type="entry name" value="FAT atypical cadherin 3"/>
    <property type="match status" value="1"/>
</dbReference>
<feature type="domain" description="Cadherin" evidence="21">
    <location>
        <begin position="3115"/>
        <end position="3219"/>
    </location>
</feature>
<feature type="domain" description="Cadherin" evidence="21">
    <location>
        <begin position="714"/>
        <end position="818"/>
    </location>
</feature>
<dbReference type="FunFam" id="2.60.40.60:FF:000061">
    <property type="entry name" value="FAT atypical cadherin 3"/>
    <property type="match status" value="2"/>
</dbReference>
<feature type="region of interest" description="Disordered" evidence="16">
    <location>
        <begin position="4269"/>
        <end position="4288"/>
    </location>
</feature>
<dbReference type="CDD" id="cd00110">
    <property type="entry name" value="LamG"/>
    <property type="match status" value="1"/>
</dbReference>
<feature type="chain" id="PRO_5044190611" description="FAT atypical cadherin 1a" evidence="18">
    <location>
        <begin position="22"/>
        <end position="4323"/>
    </location>
</feature>
<evidence type="ECO:0000256" key="3">
    <source>
        <dbReference type="ARBA" id="ARBA00022475"/>
    </source>
</evidence>
<evidence type="ECO:0000256" key="17">
    <source>
        <dbReference type="SAM" id="Phobius"/>
    </source>
</evidence>
<feature type="domain" description="Cadherin" evidence="21">
    <location>
        <begin position="29"/>
        <end position="143"/>
    </location>
</feature>
<feature type="domain" description="Cadherin" evidence="21">
    <location>
        <begin position="3013"/>
        <end position="3114"/>
    </location>
</feature>
<dbReference type="PROSITE" id="PS01187">
    <property type="entry name" value="EGF_CA"/>
    <property type="match status" value="1"/>
</dbReference>
<reference evidence="22" key="4">
    <citation type="submission" date="2025-08" db="UniProtKB">
        <authorList>
            <consortium name="Ensembl"/>
        </authorList>
    </citation>
    <scope>IDENTIFICATION</scope>
</reference>
<dbReference type="CDD" id="cd00054">
    <property type="entry name" value="EGF_CA"/>
    <property type="match status" value="4"/>
</dbReference>
<dbReference type="GO" id="GO:0007156">
    <property type="term" value="P:homophilic cell adhesion via plasma membrane adhesion molecules"/>
    <property type="evidence" value="ECO:0007669"/>
    <property type="project" value="InterPro"/>
</dbReference>
<keyword evidence="4 15" id="KW-0245">EGF-like domain</keyword>
<feature type="disulfide bond" evidence="15">
    <location>
        <begin position="4081"/>
        <end position="4090"/>
    </location>
</feature>
<keyword evidence="8 14" id="KW-0106">Calcium</keyword>
<dbReference type="FunFam" id="2.60.40.60:FF:000039">
    <property type="entry name" value="FAT atypical cadherin 3"/>
    <property type="match status" value="1"/>
</dbReference>
<dbReference type="SMART" id="SM00112">
    <property type="entry name" value="CA"/>
    <property type="match status" value="33"/>
</dbReference>
<gene>
    <name evidence="22" type="primary">fat1b</name>
</gene>
<feature type="domain" description="Cadherin" evidence="21">
    <location>
        <begin position="1136"/>
        <end position="1241"/>
    </location>
</feature>
<dbReference type="GO" id="GO:0016477">
    <property type="term" value="P:cell migration"/>
    <property type="evidence" value="ECO:0007669"/>
    <property type="project" value="TreeGrafter"/>
</dbReference>
<feature type="domain" description="Laminin G" evidence="19">
    <location>
        <begin position="3794"/>
        <end position="3973"/>
    </location>
</feature>
<keyword evidence="9" id="KW-0130">Cell adhesion</keyword>
<dbReference type="Pfam" id="PF00008">
    <property type="entry name" value="EGF"/>
    <property type="match status" value="1"/>
</dbReference>
<dbReference type="PROSITE" id="PS00010">
    <property type="entry name" value="ASX_HYDROXYL"/>
    <property type="match status" value="1"/>
</dbReference>
<organism evidence="22 23">
    <name type="scientific">Electrophorus electricus</name>
    <name type="common">Electric eel</name>
    <name type="synonym">Gymnotus electricus</name>
    <dbReference type="NCBI Taxonomy" id="8005"/>
    <lineage>
        <taxon>Eukaryota</taxon>
        <taxon>Metazoa</taxon>
        <taxon>Chordata</taxon>
        <taxon>Craniata</taxon>
        <taxon>Vertebrata</taxon>
        <taxon>Euteleostomi</taxon>
        <taxon>Actinopterygii</taxon>
        <taxon>Neopterygii</taxon>
        <taxon>Teleostei</taxon>
        <taxon>Ostariophysi</taxon>
        <taxon>Gymnotiformes</taxon>
        <taxon>Gymnotoidei</taxon>
        <taxon>Gymnotidae</taxon>
        <taxon>Electrophorus</taxon>
    </lineage>
</organism>
<dbReference type="Gene3D" id="2.60.40.60">
    <property type="entry name" value="Cadherins"/>
    <property type="match status" value="34"/>
</dbReference>
<evidence type="ECO:0000259" key="21">
    <source>
        <dbReference type="PROSITE" id="PS50268"/>
    </source>
</evidence>
<feature type="domain" description="Cadherin" evidence="21">
    <location>
        <begin position="3357"/>
        <end position="3414"/>
    </location>
</feature>
<dbReference type="FunFam" id="2.60.40.60:FF:000080">
    <property type="entry name" value="FAT atypical cadherin 1"/>
    <property type="match status" value="1"/>
</dbReference>
<evidence type="ECO:0000313" key="23">
    <source>
        <dbReference type="Proteomes" id="UP000314983"/>
    </source>
</evidence>
<dbReference type="PROSITE" id="PS50268">
    <property type="entry name" value="CADHERIN_2"/>
    <property type="match status" value="33"/>
</dbReference>
<dbReference type="InterPro" id="IPR013320">
    <property type="entry name" value="ConA-like_dom_sf"/>
</dbReference>
<evidence type="ECO:0000313" key="22">
    <source>
        <dbReference type="Ensembl" id="ENSEEEP00000043228.2"/>
    </source>
</evidence>
<feature type="domain" description="Cadherin" evidence="21">
    <location>
        <begin position="460"/>
        <end position="565"/>
    </location>
</feature>
<feature type="domain" description="Cadherin" evidence="21">
    <location>
        <begin position="1554"/>
        <end position="1658"/>
    </location>
</feature>
<feature type="transmembrane region" description="Helical" evidence="17">
    <location>
        <begin position="4151"/>
        <end position="4173"/>
    </location>
</feature>
<feature type="domain" description="Cadherin" evidence="21">
    <location>
        <begin position="1886"/>
        <end position="1975"/>
    </location>
</feature>
<evidence type="ECO:0000256" key="18">
    <source>
        <dbReference type="SAM" id="SignalP"/>
    </source>
</evidence>
<dbReference type="Gene3D" id="2.60.120.200">
    <property type="match status" value="1"/>
</dbReference>
<dbReference type="InterPro" id="IPR001791">
    <property type="entry name" value="Laminin_G"/>
</dbReference>
<feature type="domain" description="EGF-like" evidence="20">
    <location>
        <begin position="4055"/>
        <end position="4091"/>
    </location>
</feature>
<evidence type="ECO:0000256" key="14">
    <source>
        <dbReference type="PROSITE-ProRule" id="PRU00043"/>
    </source>
</evidence>
<dbReference type="Pfam" id="PF00028">
    <property type="entry name" value="Cadherin"/>
    <property type="match status" value="29"/>
</dbReference>
<reference evidence="23" key="1">
    <citation type="journal article" date="2014" name="Science">
        <title>Nonhuman genetics. Genomic basis for the convergent evolution of electric organs.</title>
        <authorList>
            <person name="Gallant J.R."/>
            <person name="Traeger L.L."/>
            <person name="Volkening J.D."/>
            <person name="Moffett H."/>
            <person name="Chen P.H."/>
            <person name="Novina C.D."/>
            <person name="Phillips G.N.Jr."/>
            <person name="Anand R."/>
            <person name="Wells G.B."/>
            <person name="Pinch M."/>
            <person name="Guth R."/>
            <person name="Unguez G.A."/>
            <person name="Albert J.S."/>
            <person name="Zakon H.H."/>
            <person name="Samanta M.P."/>
            <person name="Sussman M.R."/>
        </authorList>
    </citation>
    <scope>NUCLEOTIDE SEQUENCE [LARGE SCALE GENOMIC DNA]</scope>
</reference>
<dbReference type="SMART" id="SM00282">
    <property type="entry name" value="LamG"/>
    <property type="match status" value="1"/>
</dbReference>
<protein>
    <recommendedName>
        <fullName evidence="24">FAT atypical cadherin 1a</fullName>
    </recommendedName>
</protein>
<evidence type="ECO:0000256" key="5">
    <source>
        <dbReference type="ARBA" id="ARBA00022692"/>
    </source>
</evidence>
<evidence type="ECO:0000256" key="4">
    <source>
        <dbReference type="ARBA" id="ARBA00022536"/>
    </source>
</evidence>
<feature type="domain" description="Cadherin" evidence="21">
    <location>
        <begin position="2174"/>
        <end position="2274"/>
    </location>
</feature>
<keyword evidence="13" id="KW-0325">Glycoprotein</keyword>
<feature type="domain" description="Cadherin" evidence="21">
    <location>
        <begin position="2484"/>
        <end position="2587"/>
    </location>
</feature>
<feature type="disulfide bond" evidence="15">
    <location>
        <begin position="4044"/>
        <end position="4053"/>
    </location>
</feature>
<dbReference type="InterPro" id="IPR002126">
    <property type="entry name" value="Cadherin-like_dom"/>
</dbReference>
<dbReference type="PANTHER" id="PTHR24027:SF438">
    <property type="entry name" value="CADHERIN 23"/>
    <property type="match status" value="1"/>
</dbReference>
<feature type="domain" description="Cadherin" evidence="21">
    <location>
        <begin position="2382"/>
        <end position="2483"/>
    </location>
</feature>
<feature type="domain" description="Cadherin" evidence="21">
    <location>
        <begin position="1971"/>
        <end position="2072"/>
    </location>
</feature>
<keyword evidence="7" id="KW-0677">Repeat</keyword>
<reference evidence="22" key="3">
    <citation type="submission" date="2020-05" db="EMBL/GenBank/DDBJ databases">
        <title>Electrophorus electricus (electric eel) genome, fEleEle1, primary haplotype.</title>
        <authorList>
            <person name="Myers G."/>
            <person name="Meyer A."/>
            <person name="Fedrigo O."/>
            <person name="Formenti G."/>
            <person name="Rhie A."/>
            <person name="Tracey A."/>
            <person name="Sims Y."/>
            <person name="Jarvis E.D."/>
        </authorList>
    </citation>
    <scope>NUCLEOTIDE SEQUENCE [LARGE SCALE GENOMIC DNA]</scope>
</reference>
<feature type="domain" description="Cadherin" evidence="21">
    <location>
        <begin position="2588"/>
        <end position="2690"/>
    </location>
</feature>
<dbReference type="PRINTS" id="PR00205">
    <property type="entry name" value="CADHERIN"/>
</dbReference>
<dbReference type="InterPro" id="IPR015919">
    <property type="entry name" value="Cadherin-like_sf"/>
</dbReference>
<dbReference type="Ensembl" id="ENSEEET00000043723.2">
    <property type="protein sequence ID" value="ENSEEEP00000043228.2"/>
    <property type="gene ID" value="ENSEEEG00000020356.2"/>
</dbReference>
<evidence type="ECO:0000256" key="12">
    <source>
        <dbReference type="ARBA" id="ARBA00023157"/>
    </source>
</evidence>
<evidence type="ECO:0000256" key="13">
    <source>
        <dbReference type="ARBA" id="ARBA00023180"/>
    </source>
</evidence>
<reference evidence="22" key="5">
    <citation type="submission" date="2025-09" db="UniProtKB">
        <authorList>
            <consortium name="Ensembl"/>
        </authorList>
    </citation>
    <scope>IDENTIFICATION</scope>
</reference>
<dbReference type="PANTHER" id="PTHR24027">
    <property type="entry name" value="CADHERIN-23"/>
    <property type="match status" value="1"/>
</dbReference>
<feature type="signal peptide" evidence="18">
    <location>
        <begin position="1"/>
        <end position="21"/>
    </location>
</feature>
<evidence type="ECO:0000256" key="10">
    <source>
        <dbReference type="ARBA" id="ARBA00022989"/>
    </source>
</evidence>
<evidence type="ECO:0000259" key="20">
    <source>
        <dbReference type="PROSITE" id="PS50026"/>
    </source>
</evidence>
<feature type="domain" description="Cadherin" evidence="21">
    <location>
        <begin position="1659"/>
        <end position="1756"/>
    </location>
</feature>
<dbReference type="FunFam" id="2.60.40.60:FF:000041">
    <property type="entry name" value="FAT atypical cadherin 1"/>
    <property type="match status" value="1"/>
</dbReference>
<dbReference type="InterPro" id="IPR020894">
    <property type="entry name" value="Cadherin_CS"/>
</dbReference>
<dbReference type="Pfam" id="PF02210">
    <property type="entry name" value="Laminin_G_2"/>
    <property type="match status" value="1"/>
</dbReference>
<feature type="domain" description="Cadherin" evidence="21">
    <location>
        <begin position="144"/>
        <end position="251"/>
    </location>
</feature>
<dbReference type="InterPro" id="IPR039808">
    <property type="entry name" value="Cadherin"/>
</dbReference>
<dbReference type="FunFam" id="2.10.25.10:FF:000154">
    <property type="entry name" value="FAT atypical cadherin 1"/>
    <property type="match status" value="1"/>
</dbReference>
<dbReference type="GO" id="GO:0045296">
    <property type="term" value="F:cadherin binding"/>
    <property type="evidence" value="ECO:0007669"/>
    <property type="project" value="TreeGrafter"/>
</dbReference>
<dbReference type="SUPFAM" id="SSF49899">
    <property type="entry name" value="Concanavalin A-like lectins/glucanases"/>
    <property type="match status" value="1"/>
</dbReference>
<evidence type="ECO:0000256" key="2">
    <source>
        <dbReference type="ARBA" id="ARBA00004479"/>
    </source>
</evidence>
<dbReference type="InterPro" id="IPR000152">
    <property type="entry name" value="EGF-type_Asp/Asn_hydroxyl_site"/>
</dbReference>
<evidence type="ECO:0000259" key="19">
    <source>
        <dbReference type="PROSITE" id="PS50025"/>
    </source>
</evidence>
<dbReference type="FunFam" id="2.60.40.60:FF:000037">
    <property type="entry name" value="FAT atypical cadherin 1"/>
    <property type="match status" value="1"/>
</dbReference>
<dbReference type="PROSITE" id="PS00022">
    <property type="entry name" value="EGF_1"/>
    <property type="match status" value="4"/>
</dbReference>
<evidence type="ECO:0000256" key="8">
    <source>
        <dbReference type="ARBA" id="ARBA00022837"/>
    </source>
</evidence>
<dbReference type="SMART" id="SM00179">
    <property type="entry name" value="EGF_CA"/>
    <property type="match status" value="4"/>
</dbReference>
<keyword evidence="10 17" id="KW-1133">Transmembrane helix</keyword>
<dbReference type="PROSITE" id="PS01186">
    <property type="entry name" value="EGF_2"/>
    <property type="match status" value="2"/>
</dbReference>
<sequence length="4323" mass="477885">MGKCWNNFLLLLVCACIGAQQKTLTLNFTHSLYNATIFENSIPKTFVECPIKMGIFILDRFWDISYRIESGDHKHLFKAEEHVLGDFSFLRIKTKGGRSATLNREVNDQYIFTVLAVERHSGVEARTQVKLQILDTNDHSPLFSPTIYSITVPESTAIYTSIGKVSATDADTGTNGEYYFSFKEWTSVFSVHPTSGVITLTGKLDYLDVPRYDIDVLAVDRGIKHHGSGGVSSTAKLTVQVLQANVHSPVVTAILLTPWNTTQDPSYAFLTVEDDDEGENGEIASLDIVAGDPFQQFKAIRVSPQMKEYKIKAIKEVAWEGYNFGYNLTLHAKDKGNPPRFSSAVTVKVKPPHDILESLKFEKSIYRVTISEFAPPHSPVVTVRAMTRYVNMKYLIQYRIKQHNYPFTINPNTGLVTTVEPLQAEHVSQYEFNVITSDRRAETKIVVNVKDMNSNAPKFEQPAYEASVDEHMPIGSSILAVHARDVDSGDNGYVTYSIVNVNKQPFAINYFTGVISPSEDLDYEVMPSKFYLRIRASDWGTPFRREAEVMVSITLINLNDNQPLFENIDCNVSVPRSLRVGEQITVVSAIDADDLGLVLYHITAGNDKGLFDLHPNSGTLTLKKSLIDRDGKQQLFSSIEITANDGEISSFPMNLTISFVSDLKEIYLNCVETGVLETFSRILFFGPKVHNERQYLAEFLDMHSVNNHSPKFIDSTPSLIEVKEDLPVGTSILFLKAADNDSGFNGKLLFVISGGNFDNCLMIDTDTGWLKINEPLDREVTDHYTLNITVYDLGLPQKASSHILEIQVLDVNDNSPEFLQNEYSVDVREDSVVGTDVIELEAIDKDLGTNGKVRYCFLTKTDTFIINEETGIVTVQSPLDREATPSFALKVAAYDKATEEPQLISSVILNIMLADVNDNVPTFSPLSYHVRVREDIPVGTLILWLEAHDPDLGQSGQVRYSLTSDADGSFYVDKVSGAVYLFQTLDFERKQVYNLTAEARDRGKPISLSSTCCIEVEIVDVNENLHRPSFPFFVACGNVTEDARPGASVTKVTAYDEDEGRDGEIRYAIHEGSGLGVFTIDEMSGVIRTQELLDHETTAHYWLIVYATDKAVVPLSSSVEVYVEVQDVNDNAPETSEPVYCSSVPENSPKDVSIIWIQAFDPDSKSSDKLTYEITGGNLQGFFTINSQTGLLTTTSQKLDREEQEEHTLEVTISDNGSPAMSTAVHVVVKVQDENDNAPQFLEKVYKIKVVERAEAIEREPIYRIIARDRDESPHSEISYTIEEGEESRRFFIEPQSGLVSSKEAFSVGEYHILTIKALDSGHPQKSSSCHLHIEWIAKPELPKEELMFEEISLQFSVMESDPVGHMVGVISTQPLDSPVWFDIKGGNGGRWYTLEKGSGTIIIAKPLDAEQRSHYNLTVEATDGTRSTSTQVLIKVIDTNEHQPQFAQAKYEINIPEETQPGTKILKISATDKDDKKKLSYKLLSSTDPHSLKNFRLDPWTGFLYTAEELDHETMHRHILTVMVRDQHVPVKRNLVRVIIHVEDRNDNAPWFTSSQYSGQVFESAAIGSAVLQVTALDKDKGQNAEILYSIESGDDSNSFEIDMILGIIKVAEELGCTNRSQYELKVKASDKGDPPLSVFTTIYITVTISNNAEPKFNPSPISVEISEAAPVGTFVTMVTASSQSSVLYQIKEGNTNGTFDINPNSGSIVTRRKLDYETLSSYKLTVQGTNMAGMSSDVMLLVFVKDVNDNAPVFTQTEFMGYISEAATLRTVVLTNEDAPLVIHATDADEKANARLVYQIVEPFARNYFAIDSGAGVIQTISSLDYEYRRVFHFTVQAHDAGVPCLFTQSVASVTVYVIDVNDCNPRFSQDFFEATLLLPTYKGVRVITLNATDDDSLPNAKLLFSILDGNTRNNFKIDPILGEIFVQNATQLHSRYILTVRVSDGKFTSTAMAKITVQENKAHGLKFTQEIFTASIQENSSERETLAIIAAVGNKIDEPLLYSILNPDRRFDIGHTSGVLFTTGIPFDREEQDTFDVIVEVTKEKNGVGTAHVLVKVTVEDVNDNAPLFVNLPYTIVAQMDAIVGTVFRQVTAVDRDVDRNSEIKYHLKGGDKYFQINPSGEVSLKRLFEQESLNTRFLLKVIAVDGGHELLSSTAEMTITVVNKATPVFERPFYKIEIPENVLLHTSVVQVLANESVGTRTVYKIYEGDLFGHFSINFNTGVIEVIKPLDYETHPAHRIIIHAVDSLTGAHAEVFVDIILEDINDNAPMFDMKSYNISISESVMIGASVLQITARDSDSGINKEIFYHLYAKNGSNSEHFRIDDQSGVIWTTAMLDHETEPKHELTIKALDCGVPQLYSMVTVVIHVTDLNDNPPVFSHQLYNATVSELSPPGHFVARVYASDADSTDIAKLEFFFLSGNEDSVFGIDKSSGVIAIASHQRQKLESIYNLIVFATDGVFRALAKVKVDVISANKYSPLFTQDKYVVELLENSPLGTLVAWVQVHDQDPGEYGEVTLFIVNDVAQDKFTVNADGQIHTAESFDRENAAEKVIPINILAKDGGGKVGFCTVVVLLSDVNDNAPKFRLSEYKATVWDTVPIGMTVIKISAVDDDEGSNADIVYTMDSDIGHFEIHPFSGAVVTKGSLMELQNAMFSFYVKAKDSGSPSKQSVVPVSITILPSDLPVPMLAETLLQLELAEDLPVGTELYVIQSKSKDPMLYRLIRGNIPESNRDDAFVIETNTGKLKLTKRLDYETTKWYQLSVQVQGTAEHMELTSVIDINIQLKDVNDNNPQFDSCTYKSFIVENLPGGTSVVQVRAMDLDSGVNGQVVYSLAENQENPEILELFAVDSRTGWVTTVSEIDREKKDMYTIIVIATDRAPELQMTGTTIVEVAVVDVNDNPPVFTEAVYKAAVREDESAPGTVITTLSITDNDSEEINRRFSCFITSKEPQGLFLVGYVYSACTVMAGKTLDREDREHYVLNITATDGTYMAKTTVDLTVLDANDNDPVCEKGLYAVKVPENSPAGKLILRVSATDPDIKSNAEIIYRLTGGGDDSFRIDSATGTLETLLPLDREKRDVYNVTVQALDGENRFCQADVLITVEDINDNAPIFTSDMYHVNVLENTQPGACLARLQASDADTGLNSKISYSFEYSAGGLFSIEEQSGIISLVKPLNRPKKASYRLRVCAVDHGAPRRLSSLCSVEVAVVGANNHPPLFEQRDYVSTVPEDIAVGTQLLTVFAAGRDVQSNGHTWYSITAGNEKGAFRINSQTGDIFVIARLDYEASRQHYLTVKATSGGEEALSDTATVTIHLTDVNDNCPVFSQEVYSAAVQEDSEAGCSVLTVITHMISYGSPFIIDTVSGVVKVAHQLDREKVAGYKLTVLASDSGNPPKSSTAAINITVADVNDNSPIFSQVNYSLVIQESLHSGASVLQLSVTDNDSPENGPPFSYNIFKGNEGKLFSIDHQGVVRTTASLKSIGKNEYAVYVQVSDSGQPPLQSSALLNIHIAQASVYPPCVFPQEIFILVLGEEFPGGFIGKVHATDPDEYDTLTYSFEPPLNNLFSVSGADGHLLAYGGLDVGYYLLNISVSDGRFSASAGVTVHVRRITQRMLDRSVSVRFAGINATHFIHDHWRNIQRVLCGIAGTRVAGVQILSLQPVEANDLDVLMSLEGSGSSHSFLELLLHKLNTSSTVPARLSSLRVVSVTPRWCTDTERLGRVCGRVVTLDPSSMVVSGTSRVSYVTPHYRITPRCICKGEKCPERRQGCSNNICPEGYYCMSFQGKDKYHCICQEGSLMRFSEKSYIKYHWRRNTTEVIKFSLRFKTLSSHGTVMIVKGRGYSILEVAEGRLQCHLDCGSGLATMPVHRTAVNDGHWHTVEMEVKRSHARLVLDHLHSASSILSGAYPCLGLDVQVILGRHTGLLGSRPRRTLSVSSSLQGCMDLVRLNEHSLLLRSEALSGIALDDMAEVMPGCDMNSTPDTDCSSNPCLNGGHCSQRRSGGYYCMCNNLFMGVHCEFSMSPCASNPCLYGGVCIQNNNEYYCRCRGQYTGQRCEIGPYCKENPCMNGGHCIDSLDGPVCECKAGFKGERCLADMDECLQLPCLNGGWCTNTHGSFNCSCQPGFSGRLCEMHGDGHDIFISSSWNVDLAEPAVILFLAIFFLAVLNILVCHTYCKSSKEEQEREIHRAAEAYTQRAYLDNRPGRKTFLGTPPPVPLKPVSYTPSASGDPSKAMDSGSMPEFSSLTPDVRLGPRKMVAVCSGSPSLPQCRDSCLPTDSESVQKSDMDEDDNGRTVLVQRKYPEGLTSDNSKWILSLLAFFFFTKI</sequence>
<dbReference type="InterPro" id="IPR018097">
    <property type="entry name" value="EGF_Ca-bd_CS"/>
</dbReference>
<dbReference type="CDD" id="cd11304">
    <property type="entry name" value="Cadherin_repeat"/>
    <property type="match status" value="33"/>
</dbReference>
<dbReference type="PROSITE" id="PS00232">
    <property type="entry name" value="CADHERIN_1"/>
    <property type="match status" value="15"/>
</dbReference>
<dbReference type="FunFam" id="2.60.40.60:FF:000089">
    <property type="entry name" value="FAT atypical cadherin 1"/>
    <property type="match status" value="1"/>
</dbReference>
<keyword evidence="12 15" id="KW-1015">Disulfide bond</keyword>
<proteinExistence type="predicted"/>
<keyword evidence="6 18" id="KW-0732">Signal</keyword>
<dbReference type="InterPro" id="IPR000742">
    <property type="entry name" value="EGF"/>
</dbReference>